<protein>
    <recommendedName>
        <fullName evidence="7">Ubiquitin carboxyl-terminal hydrolase</fullName>
        <ecNumber evidence="7">3.4.19.12</ecNumber>
    </recommendedName>
</protein>
<dbReference type="PANTHER" id="PTHR21646">
    <property type="entry name" value="UBIQUITIN CARBOXYL-TERMINAL HYDROLASE"/>
    <property type="match status" value="1"/>
</dbReference>
<evidence type="ECO:0000256" key="7">
    <source>
        <dbReference type="RuleBase" id="RU366025"/>
    </source>
</evidence>
<accession>A0A0L0DRB5</accession>
<dbReference type="InterPro" id="IPR018200">
    <property type="entry name" value="USP_CS"/>
</dbReference>
<dbReference type="InterPro" id="IPR028889">
    <property type="entry name" value="USP"/>
</dbReference>
<keyword evidence="5 7" id="KW-0378">Hydrolase</keyword>
<evidence type="ECO:0000256" key="6">
    <source>
        <dbReference type="ARBA" id="ARBA00022807"/>
    </source>
</evidence>
<dbReference type="Gene3D" id="3.90.70.10">
    <property type="entry name" value="Cysteine proteinases"/>
    <property type="match status" value="2"/>
</dbReference>
<dbReference type="PROSITE" id="PS50235">
    <property type="entry name" value="USP_3"/>
    <property type="match status" value="1"/>
</dbReference>
<dbReference type="STRING" id="461836.A0A0L0DRB5"/>
<evidence type="ECO:0000256" key="2">
    <source>
        <dbReference type="ARBA" id="ARBA00009085"/>
    </source>
</evidence>
<dbReference type="PROSITE" id="PS00973">
    <property type="entry name" value="USP_2"/>
    <property type="match status" value="1"/>
</dbReference>
<evidence type="ECO:0000313" key="11">
    <source>
        <dbReference type="EMBL" id="KNC53988.1"/>
    </source>
</evidence>
<evidence type="ECO:0000256" key="3">
    <source>
        <dbReference type="ARBA" id="ARBA00022670"/>
    </source>
</evidence>
<proteinExistence type="inferred from homology"/>
<dbReference type="PROSITE" id="PS00972">
    <property type="entry name" value="USP_1"/>
    <property type="match status" value="1"/>
</dbReference>
<evidence type="ECO:0000259" key="9">
    <source>
        <dbReference type="PROSITE" id="PS50235"/>
    </source>
</evidence>
<dbReference type="GeneID" id="25568061"/>
<feature type="region of interest" description="Disordered" evidence="8">
    <location>
        <begin position="64"/>
        <end position="123"/>
    </location>
</feature>
<dbReference type="PANTHER" id="PTHR21646:SF24">
    <property type="entry name" value="UBIQUITIN CARBOXYL-TERMINAL HYDROLASE"/>
    <property type="match status" value="1"/>
</dbReference>
<dbReference type="AlphaFoldDB" id="A0A0L0DRB5"/>
<feature type="domain" description="DUSP" evidence="10">
    <location>
        <begin position="5"/>
        <end position="173"/>
    </location>
</feature>
<dbReference type="InterPro" id="IPR006615">
    <property type="entry name" value="Pept_C19_DUSP"/>
</dbReference>
<feature type="domain" description="USP" evidence="9">
    <location>
        <begin position="364"/>
        <end position="998"/>
    </location>
</feature>
<name>A0A0L0DRB5_THETB</name>
<evidence type="ECO:0000256" key="5">
    <source>
        <dbReference type="ARBA" id="ARBA00022801"/>
    </source>
</evidence>
<feature type="compositionally biased region" description="Low complexity" evidence="8">
    <location>
        <begin position="327"/>
        <end position="345"/>
    </location>
</feature>
<dbReference type="InterPro" id="IPR035927">
    <property type="entry name" value="DUSP-like_sf"/>
</dbReference>
<keyword evidence="3 7" id="KW-0645">Protease</keyword>
<evidence type="ECO:0000313" key="12">
    <source>
        <dbReference type="Proteomes" id="UP000054408"/>
    </source>
</evidence>
<dbReference type="RefSeq" id="XP_013754190.1">
    <property type="nucleotide sequence ID" value="XM_013898736.1"/>
</dbReference>
<dbReference type="Proteomes" id="UP000054408">
    <property type="component" value="Unassembled WGS sequence"/>
</dbReference>
<gene>
    <name evidence="11" type="ORF">AMSG_09637</name>
</gene>
<dbReference type="PROSITE" id="PS51283">
    <property type="entry name" value="DUSP"/>
    <property type="match status" value="1"/>
</dbReference>
<keyword evidence="6 7" id="KW-0788">Thiol protease</keyword>
<sequence length="1000" mass="108429">MSTIPPVEKQHETYLRLKDKPLQGKATWCVVSAPWMEAFVAHVASGAPHPGPISNDHLVAVEDGDEDAETPGEENQGLAGNIDATENTAGKDKGKEEDDGDGEETKSVDSGGGGKGVAALPRSMEELEKEALEPPRLRKDIRADVDYVLVPQELYANLEAWYGGGPQLARQVVAVGQRRELRVDLYPVTVYTLRWSATSKCIDVKSVHKIWVSTYLTFVMFRLDACAGYSTPPYSTRFWLMPDLNAPVSEYRMVEKDEMKLLLGDLGVQDETIFLIETQDSDKKWPLDRVRSSAAGAAPAATAPASAVSAGATSRSWATSGVETSRAAEAGRALRTGAGATRTSAWSRTSYGSRPGKPPVRGATGLSNLGNTCFMNSALQCLSNTTVLTEYFLSGAYTDDVNTTNPLGMEGKLATVYAELVRDLWSGQYTSVSPTRFKALIGKFAPQFSGFQQHDSQELLGFLLDGLHEDLNRVLDKPPTEKLESDGRPDAEVAAEAWERHLLRNKSFIVDTFQAQFKSTVVCPAEGCGRVSITFDPYLYLQLPLPVKNSKLVHAVVSSLDKPAIKVAVQVSVHSTLADVRQQLAETLDIESGRLVFADVYGSRMLNTLPPWRPVRQMRDGVVQRVFLVSHEVADPVKPVYTATSYYTRGGAAAKAKAAAAKAAAEADAPDAAPAPPAAAIVQVIQRRKIKSAYQPSRTVTTYRMGLFGLPLVFTYLDGTLTNAQLRAQVVNAVRTKACVSDPGAELFDAVDAEGNRLVSLVLVSSTGTVCALCPSKARCSGCEIPDDETLASVDLLARSSVAVHWSAAALEKAQVIGVAAGTATATGAVIERDLEEHPSVKELKAASKTEVNLASCLEAFAKEETLSEDDMWYCSKCSEFRQARKKMEVWSTPKILVIQLKRFTFSSRIREKISCVVDFPLEGLDMAPYVMDSSSGGIYDLFAVSRHSGGLGGGHYTAVARSAEDGEWYLCNDSHVSRTSADRVVDPSAYLLFYVRRDE</sequence>
<keyword evidence="12" id="KW-1185">Reference proteome</keyword>
<comment type="catalytic activity">
    <reaction evidence="1 7">
        <text>Thiol-dependent hydrolysis of ester, thioester, amide, peptide and isopeptide bonds formed by the C-terminal Gly of ubiquitin (a 76-residue protein attached to proteins as an intracellular targeting signal).</text>
        <dbReference type="EC" id="3.4.19.12"/>
    </reaction>
</comment>
<feature type="region of interest" description="Disordered" evidence="8">
    <location>
        <begin position="319"/>
        <end position="363"/>
    </location>
</feature>
<dbReference type="InterPro" id="IPR038765">
    <property type="entry name" value="Papain-like_cys_pep_sf"/>
</dbReference>
<reference evidence="11 12" key="1">
    <citation type="submission" date="2010-05" db="EMBL/GenBank/DDBJ databases">
        <title>The Genome Sequence of Thecamonas trahens ATCC 50062.</title>
        <authorList>
            <consortium name="The Broad Institute Genome Sequencing Platform"/>
            <person name="Russ C."/>
            <person name="Cuomo C."/>
            <person name="Shea T."/>
            <person name="Young S.K."/>
            <person name="Zeng Q."/>
            <person name="Koehrsen M."/>
            <person name="Haas B."/>
            <person name="Borodovsky M."/>
            <person name="Guigo R."/>
            <person name="Alvarado L."/>
            <person name="Berlin A."/>
            <person name="Bochicchio J."/>
            <person name="Borenstein D."/>
            <person name="Chapman S."/>
            <person name="Chen Z."/>
            <person name="Freedman E."/>
            <person name="Gellesch M."/>
            <person name="Goldberg J."/>
            <person name="Griggs A."/>
            <person name="Gujja S."/>
            <person name="Heilman E."/>
            <person name="Heiman D."/>
            <person name="Hepburn T."/>
            <person name="Howarth C."/>
            <person name="Jen D."/>
            <person name="Larson L."/>
            <person name="Mehta T."/>
            <person name="Park D."/>
            <person name="Pearson M."/>
            <person name="Roberts A."/>
            <person name="Saif S."/>
            <person name="Shenoy N."/>
            <person name="Sisk P."/>
            <person name="Stolte C."/>
            <person name="Sykes S."/>
            <person name="Thomson T."/>
            <person name="Walk T."/>
            <person name="White J."/>
            <person name="Yandava C."/>
            <person name="Burger G."/>
            <person name="Gray M.W."/>
            <person name="Holland P.W.H."/>
            <person name="King N."/>
            <person name="Lang F.B.F."/>
            <person name="Roger A.J."/>
            <person name="Ruiz-Trillo I."/>
            <person name="Lander E."/>
            <person name="Nusbaum C."/>
        </authorList>
    </citation>
    <scope>NUCLEOTIDE SEQUENCE [LARGE SCALE GENOMIC DNA]</scope>
    <source>
        <strain evidence="11 12">ATCC 50062</strain>
    </source>
</reference>
<evidence type="ECO:0000256" key="4">
    <source>
        <dbReference type="ARBA" id="ARBA00022786"/>
    </source>
</evidence>
<dbReference type="InterPro" id="IPR050185">
    <property type="entry name" value="Ub_carboxyl-term_hydrolase"/>
</dbReference>
<dbReference type="Pfam" id="PF00443">
    <property type="entry name" value="UCH"/>
    <property type="match status" value="1"/>
</dbReference>
<dbReference type="CDD" id="cd02674">
    <property type="entry name" value="Peptidase_C19R"/>
    <property type="match status" value="1"/>
</dbReference>
<dbReference type="SUPFAM" id="SSF143791">
    <property type="entry name" value="DUSP-like"/>
    <property type="match status" value="1"/>
</dbReference>
<dbReference type="InterPro" id="IPR001394">
    <property type="entry name" value="Peptidase_C19_UCH"/>
</dbReference>
<evidence type="ECO:0000259" key="10">
    <source>
        <dbReference type="PROSITE" id="PS51283"/>
    </source>
</evidence>
<keyword evidence="4 7" id="KW-0833">Ubl conjugation pathway</keyword>
<dbReference type="Gene3D" id="3.30.2230.10">
    <property type="entry name" value="DUSP-like"/>
    <property type="match status" value="1"/>
</dbReference>
<evidence type="ECO:0000256" key="8">
    <source>
        <dbReference type="SAM" id="MobiDB-lite"/>
    </source>
</evidence>
<dbReference type="GO" id="GO:0004843">
    <property type="term" value="F:cysteine-type deubiquitinase activity"/>
    <property type="evidence" value="ECO:0007669"/>
    <property type="project" value="UniProtKB-UniRule"/>
</dbReference>
<dbReference type="EMBL" id="GL349484">
    <property type="protein sequence ID" value="KNC53988.1"/>
    <property type="molecule type" value="Genomic_DNA"/>
</dbReference>
<dbReference type="SMART" id="SM00695">
    <property type="entry name" value="DUSP"/>
    <property type="match status" value="1"/>
</dbReference>
<organism evidence="11 12">
    <name type="scientific">Thecamonas trahens ATCC 50062</name>
    <dbReference type="NCBI Taxonomy" id="461836"/>
    <lineage>
        <taxon>Eukaryota</taxon>
        <taxon>Apusozoa</taxon>
        <taxon>Apusomonadida</taxon>
        <taxon>Apusomonadidae</taxon>
        <taxon>Thecamonas</taxon>
    </lineage>
</organism>
<dbReference type="OrthoDB" id="265776at2759"/>
<dbReference type="Pfam" id="PF06337">
    <property type="entry name" value="DUSP"/>
    <property type="match status" value="1"/>
</dbReference>
<dbReference type="SUPFAM" id="SSF54001">
    <property type="entry name" value="Cysteine proteinases"/>
    <property type="match status" value="1"/>
</dbReference>
<dbReference type="OMA" id="DIEMWIG"/>
<dbReference type="GO" id="GO:0016579">
    <property type="term" value="P:protein deubiquitination"/>
    <property type="evidence" value="ECO:0007669"/>
    <property type="project" value="InterPro"/>
</dbReference>
<comment type="similarity">
    <text evidence="2 7">Belongs to the peptidase C19 family.</text>
</comment>
<dbReference type="eggNOG" id="KOG1870">
    <property type="taxonomic scope" value="Eukaryota"/>
</dbReference>
<dbReference type="EC" id="3.4.19.12" evidence="7"/>
<dbReference type="GO" id="GO:0006508">
    <property type="term" value="P:proteolysis"/>
    <property type="evidence" value="ECO:0007669"/>
    <property type="project" value="UniProtKB-KW"/>
</dbReference>
<evidence type="ECO:0000256" key="1">
    <source>
        <dbReference type="ARBA" id="ARBA00000707"/>
    </source>
</evidence>